<dbReference type="FunFam" id="3.30.70.270:FF:000001">
    <property type="entry name" value="Diguanylate cyclase domain protein"/>
    <property type="match status" value="1"/>
</dbReference>
<proteinExistence type="predicted"/>
<dbReference type="Pfam" id="PF00990">
    <property type="entry name" value="GGDEF"/>
    <property type="match status" value="1"/>
</dbReference>
<dbReference type="CDD" id="cd01949">
    <property type="entry name" value="GGDEF"/>
    <property type="match status" value="1"/>
</dbReference>
<dbReference type="SMART" id="SM00267">
    <property type="entry name" value="GGDEF"/>
    <property type="match status" value="1"/>
</dbReference>
<keyword evidence="6" id="KW-1185">Reference proteome</keyword>
<dbReference type="GO" id="GO:1902201">
    <property type="term" value="P:negative regulation of bacterial-type flagellum-dependent cell motility"/>
    <property type="evidence" value="ECO:0007669"/>
    <property type="project" value="TreeGrafter"/>
</dbReference>
<protein>
    <recommendedName>
        <fullName evidence="1">diguanylate cyclase</fullName>
        <ecNumber evidence="1">2.7.7.65</ecNumber>
    </recommendedName>
</protein>
<dbReference type="Gene3D" id="3.30.70.270">
    <property type="match status" value="1"/>
</dbReference>
<dbReference type="NCBIfam" id="TIGR00254">
    <property type="entry name" value="GGDEF"/>
    <property type="match status" value="1"/>
</dbReference>
<dbReference type="InterPro" id="IPR054327">
    <property type="entry name" value="His-kinase-like_sensor"/>
</dbReference>
<dbReference type="InterPro" id="IPR050469">
    <property type="entry name" value="Diguanylate_Cyclase"/>
</dbReference>
<evidence type="ECO:0000259" key="4">
    <source>
        <dbReference type="PROSITE" id="PS50887"/>
    </source>
</evidence>
<name>A0A6B3SV61_9BURK</name>
<comment type="caution">
    <text evidence="5">The sequence shown here is derived from an EMBL/GenBank/DDBJ whole genome shotgun (WGS) entry which is preliminary data.</text>
</comment>
<organism evidence="5 6">
    <name type="scientific">Noviherbaspirillum galbum</name>
    <dbReference type="NCBI Taxonomy" id="2709383"/>
    <lineage>
        <taxon>Bacteria</taxon>
        <taxon>Pseudomonadati</taxon>
        <taxon>Pseudomonadota</taxon>
        <taxon>Betaproteobacteria</taxon>
        <taxon>Burkholderiales</taxon>
        <taxon>Oxalobacteraceae</taxon>
        <taxon>Noviherbaspirillum</taxon>
    </lineage>
</organism>
<dbReference type="InterPro" id="IPR043128">
    <property type="entry name" value="Rev_trsase/Diguanyl_cyclase"/>
</dbReference>
<keyword evidence="3" id="KW-0812">Transmembrane</keyword>
<dbReference type="GO" id="GO:0005886">
    <property type="term" value="C:plasma membrane"/>
    <property type="evidence" value="ECO:0007669"/>
    <property type="project" value="TreeGrafter"/>
</dbReference>
<feature type="domain" description="GGDEF" evidence="4">
    <location>
        <begin position="353"/>
        <end position="489"/>
    </location>
</feature>
<dbReference type="GO" id="GO:0052621">
    <property type="term" value="F:diguanylate cyclase activity"/>
    <property type="evidence" value="ECO:0007669"/>
    <property type="project" value="UniProtKB-EC"/>
</dbReference>
<dbReference type="GO" id="GO:0043709">
    <property type="term" value="P:cell adhesion involved in single-species biofilm formation"/>
    <property type="evidence" value="ECO:0007669"/>
    <property type="project" value="TreeGrafter"/>
</dbReference>
<sequence>MNAKVKIVSCAVLIVLVVIVATAVDVWADYQETMRQRQTAVMDLTRVAESQIRATVKQAESFLDELGDMIVREGGARHMAEQRPLRIMRGICKGVGGCNFVSVINAQGVSVANTAVDGAPLIDVSDRAYFQAPQKTRAVFVGPAIVARLPGNPVQFHISKAVYDAGGAFLGVVSMGMNTEHFTAFYQLMGFALGPTITVFNRNGDVVARHPDIREHIGKNYGNGPLFREQLPKANSGVYDSVSILDGKTRLAAYRAIPEYDLVIFAGVDEAVAYKVWRTRTERSMALVAFALLVIAGALFFSFRSIRRQHMLELKNRELDLLTNIDGLTGLANRRRFDDVLHRDWAQHARTGSPLSLLMIDIDRFKSYNDYNGHQAGDECLRQVGRALQSTLQRESDLIARYGGEEFVAVLHCDDKGAEVVARKMQLAVAALALPHAGSDIGTVVTMSIGIAMANGAGMSDCEACIEAADKALYLAKERGRNRIEVRRTSPQLTLVAVD</sequence>
<dbReference type="AlphaFoldDB" id="A0A6B3SV61"/>
<dbReference type="SUPFAM" id="SSF55073">
    <property type="entry name" value="Nucleotide cyclase"/>
    <property type="match status" value="1"/>
</dbReference>
<dbReference type="RefSeq" id="WP_163968554.1">
    <property type="nucleotide sequence ID" value="NZ_JAAIVB010000084.1"/>
</dbReference>
<feature type="transmembrane region" description="Helical" evidence="3">
    <location>
        <begin position="285"/>
        <end position="303"/>
    </location>
</feature>
<evidence type="ECO:0000313" key="5">
    <source>
        <dbReference type="EMBL" id="NEX64617.1"/>
    </source>
</evidence>
<evidence type="ECO:0000256" key="2">
    <source>
        <dbReference type="ARBA" id="ARBA00034247"/>
    </source>
</evidence>
<dbReference type="PROSITE" id="PS50887">
    <property type="entry name" value="GGDEF"/>
    <property type="match status" value="1"/>
</dbReference>
<keyword evidence="3" id="KW-0472">Membrane</keyword>
<dbReference type="Gene3D" id="3.30.450.20">
    <property type="entry name" value="PAS domain"/>
    <property type="match status" value="2"/>
</dbReference>
<dbReference type="Pfam" id="PF22588">
    <property type="entry name" value="dCache_1_like"/>
    <property type="match status" value="1"/>
</dbReference>
<comment type="catalytic activity">
    <reaction evidence="2">
        <text>2 GTP = 3',3'-c-di-GMP + 2 diphosphate</text>
        <dbReference type="Rhea" id="RHEA:24898"/>
        <dbReference type="ChEBI" id="CHEBI:33019"/>
        <dbReference type="ChEBI" id="CHEBI:37565"/>
        <dbReference type="ChEBI" id="CHEBI:58805"/>
        <dbReference type="EC" id="2.7.7.65"/>
    </reaction>
</comment>
<dbReference type="EMBL" id="JAAIVB010000084">
    <property type="protein sequence ID" value="NEX64617.1"/>
    <property type="molecule type" value="Genomic_DNA"/>
</dbReference>
<dbReference type="EC" id="2.7.7.65" evidence="1"/>
<evidence type="ECO:0000256" key="3">
    <source>
        <dbReference type="SAM" id="Phobius"/>
    </source>
</evidence>
<dbReference type="CDD" id="cd12915">
    <property type="entry name" value="PDC2_DGC_like"/>
    <property type="match status" value="1"/>
</dbReference>
<dbReference type="PANTHER" id="PTHR45138:SF9">
    <property type="entry name" value="DIGUANYLATE CYCLASE DGCM-RELATED"/>
    <property type="match status" value="1"/>
</dbReference>
<dbReference type="PANTHER" id="PTHR45138">
    <property type="entry name" value="REGULATORY COMPONENTS OF SENSORY TRANSDUCTION SYSTEM"/>
    <property type="match status" value="1"/>
</dbReference>
<evidence type="ECO:0000313" key="6">
    <source>
        <dbReference type="Proteomes" id="UP000482155"/>
    </source>
</evidence>
<dbReference type="InterPro" id="IPR029787">
    <property type="entry name" value="Nucleotide_cyclase"/>
</dbReference>
<accession>A0A6B3SV61</accession>
<dbReference type="Proteomes" id="UP000482155">
    <property type="component" value="Unassembled WGS sequence"/>
</dbReference>
<dbReference type="InterPro" id="IPR000160">
    <property type="entry name" value="GGDEF_dom"/>
</dbReference>
<dbReference type="CDD" id="cd12914">
    <property type="entry name" value="PDC1_DGC_like"/>
    <property type="match status" value="1"/>
</dbReference>
<reference evidence="5 6" key="1">
    <citation type="submission" date="2020-02" db="EMBL/GenBank/DDBJ databases">
        <authorList>
            <person name="Kim M.K."/>
        </authorList>
    </citation>
    <scope>NUCLEOTIDE SEQUENCE [LARGE SCALE GENOMIC DNA]</scope>
    <source>
        <strain evidence="5 6">17J57-3</strain>
    </source>
</reference>
<gene>
    <name evidence="5" type="ORF">G3574_26365</name>
</gene>
<keyword evidence="3" id="KW-1133">Transmembrane helix</keyword>
<evidence type="ECO:0000256" key="1">
    <source>
        <dbReference type="ARBA" id="ARBA00012528"/>
    </source>
</evidence>